<evidence type="ECO:0008006" key="3">
    <source>
        <dbReference type="Google" id="ProtNLM"/>
    </source>
</evidence>
<dbReference type="EMBL" id="AP025591">
    <property type="protein sequence ID" value="BDG01293.1"/>
    <property type="molecule type" value="Genomic_DNA"/>
</dbReference>
<sequence length="67" mass="7330">MSVVWHVTIDGVPACTSSVLGPDECLEPPICGTRNRARAEDYAAMLRERHPAARVDIVEHGCPMRGE</sequence>
<organism evidence="1 2">
    <name type="scientific">Anaeromyxobacter oryzae</name>
    <dbReference type="NCBI Taxonomy" id="2918170"/>
    <lineage>
        <taxon>Bacteria</taxon>
        <taxon>Pseudomonadati</taxon>
        <taxon>Myxococcota</taxon>
        <taxon>Myxococcia</taxon>
        <taxon>Myxococcales</taxon>
        <taxon>Cystobacterineae</taxon>
        <taxon>Anaeromyxobacteraceae</taxon>
        <taxon>Anaeromyxobacter</taxon>
    </lineage>
</organism>
<keyword evidence="2" id="KW-1185">Reference proteome</keyword>
<dbReference type="Proteomes" id="UP001162891">
    <property type="component" value="Chromosome"/>
</dbReference>
<protein>
    <recommendedName>
        <fullName evidence="3">Ferredoxin</fullName>
    </recommendedName>
</protein>
<reference evidence="2" key="1">
    <citation type="journal article" date="2022" name="Int. J. Syst. Evol. Microbiol.">
        <title>Anaeromyxobacter oryzae sp. nov., Anaeromyxobacter diazotrophicus sp. nov. and Anaeromyxobacter paludicola sp. nov., isolated from paddy soils.</title>
        <authorList>
            <person name="Itoh H."/>
            <person name="Xu Z."/>
            <person name="Mise K."/>
            <person name="Masuda Y."/>
            <person name="Ushijima N."/>
            <person name="Hayakawa C."/>
            <person name="Shiratori Y."/>
            <person name="Senoo K."/>
        </authorList>
    </citation>
    <scope>NUCLEOTIDE SEQUENCE [LARGE SCALE GENOMIC DNA]</scope>
    <source>
        <strain evidence="2">Red232</strain>
    </source>
</reference>
<evidence type="ECO:0000313" key="1">
    <source>
        <dbReference type="EMBL" id="BDG01293.1"/>
    </source>
</evidence>
<evidence type="ECO:0000313" key="2">
    <source>
        <dbReference type="Proteomes" id="UP001162891"/>
    </source>
</evidence>
<accession>A0ABM7WPA1</accession>
<proteinExistence type="predicted"/>
<dbReference type="RefSeq" id="WP_248357696.1">
    <property type="nucleotide sequence ID" value="NZ_AP025591.1"/>
</dbReference>
<gene>
    <name evidence="1" type="ORF">AMOR_02890</name>
</gene>
<name>A0ABM7WPA1_9BACT</name>